<keyword evidence="11" id="KW-1185">Reference proteome</keyword>
<dbReference type="CDD" id="cd00076">
    <property type="entry name" value="HFD_SF"/>
    <property type="match status" value="1"/>
</dbReference>
<proteinExistence type="inferred from homology"/>
<evidence type="ECO:0000259" key="9">
    <source>
        <dbReference type="Pfam" id="PF10406"/>
    </source>
</evidence>
<evidence type="ECO:0000256" key="5">
    <source>
        <dbReference type="ARBA" id="ARBA00023163"/>
    </source>
</evidence>
<feature type="domain" description="Transcription factor TFIID subunit 8 C-terminal" evidence="9">
    <location>
        <begin position="197"/>
        <end position="245"/>
    </location>
</feature>
<comment type="similarity">
    <text evidence="2">Belongs to the TAF8 family.</text>
</comment>
<accession>A0A6G1KKX2</accession>
<dbReference type="PANTHER" id="PTHR46469">
    <property type="entry name" value="TRANSCRIPTION INITIATION FACTOR TFIID SUBUNIT 8"/>
    <property type="match status" value="1"/>
</dbReference>
<reference evidence="10" key="1">
    <citation type="journal article" date="2020" name="Stud. Mycol.">
        <title>101 Dothideomycetes genomes: a test case for predicting lifestyles and emergence of pathogens.</title>
        <authorList>
            <person name="Haridas S."/>
            <person name="Albert R."/>
            <person name="Binder M."/>
            <person name="Bloem J."/>
            <person name="Labutti K."/>
            <person name="Salamov A."/>
            <person name="Andreopoulos B."/>
            <person name="Baker S."/>
            <person name="Barry K."/>
            <person name="Bills G."/>
            <person name="Bluhm B."/>
            <person name="Cannon C."/>
            <person name="Castanera R."/>
            <person name="Culley D."/>
            <person name="Daum C."/>
            <person name="Ezra D."/>
            <person name="Gonzalez J."/>
            <person name="Henrissat B."/>
            <person name="Kuo A."/>
            <person name="Liang C."/>
            <person name="Lipzen A."/>
            <person name="Lutzoni F."/>
            <person name="Magnuson J."/>
            <person name="Mondo S."/>
            <person name="Nolan M."/>
            <person name="Ohm R."/>
            <person name="Pangilinan J."/>
            <person name="Park H.-J."/>
            <person name="Ramirez L."/>
            <person name="Alfaro M."/>
            <person name="Sun H."/>
            <person name="Tritt A."/>
            <person name="Yoshinaga Y."/>
            <person name="Zwiers L.-H."/>
            <person name="Turgeon B."/>
            <person name="Goodwin S."/>
            <person name="Spatafora J."/>
            <person name="Crous P."/>
            <person name="Grigoriev I."/>
        </authorList>
    </citation>
    <scope>NUCLEOTIDE SEQUENCE</scope>
    <source>
        <strain evidence="10">CBS 279.74</strain>
    </source>
</reference>
<evidence type="ECO:0000313" key="11">
    <source>
        <dbReference type="Proteomes" id="UP000799428"/>
    </source>
</evidence>
<gene>
    <name evidence="10" type="ORF">K504DRAFT_461623</name>
</gene>
<dbReference type="InterPro" id="IPR006565">
    <property type="entry name" value="BTP"/>
</dbReference>
<organism evidence="10 11">
    <name type="scientific">Pleomassaria siparia CBS 279.74</name>
    <dbReference type="NCBI Taxonomy" id="1314801"/>
    <lineage>
        <taxon>Eukaryota</taxon>
        <taxon>Fungi</taxon>
        <taxon>Dikarya</taxon>
        <taxon>Ascomycota</taxon>
        <taxon>Pezizomycotina</taxon>
        <taxon>Dothideomycetes</taxon>
        <taxon>Pleosporomycetidae</taxon>
        <taxon>Pleosporales</taxon>
        <taxon>Pleomassariaceae</taxon>
        <taxon>Pleomassaria</taxon>
    </lineage>
</organism>
<evidence type="ECO:0000313" key="10">
    <source>
        <dbReference type="EMBL" id="KAF2713041.1"/>
    </source>
</evidence>
<dbReference type="Proteomes" id="UP000799428">
    <property type="component" value="Unassembled WGS sequence"/>
</dbReference>
<feature type="region of interest" description="Disordered" evidence="7">
    <location>
        <begin position="250"/>
        <end position="324"/>
    </location>
</feature>
<name>A0A6G1KKX2_9PLEO</name>
<dbReference type="InterPro" id="IPR009072">
    <property type="entry name" value="Histone-fold"/>
</dbReference>
<evidence type="ECO:0000256" key="3">
    <source>
        <dbReference type="ARBA" id="ARBA00017307"/>
    </source>
</evidence>
<feature type="compositionally biased region" description="Basic and acidic residues" evidence="7">
    <location>
        <begin position="218"/>
        <end position="233"/>
    </location>
</feature>
<feature type="compositionally biased region" description="Basic and acidic residues" evidence="7">
    <location>
        <begin position="268"/>
        <end position="289"/>
    </location>
</feature>
<evidence type="ECO:0000256" key="1">
    <source>
        <dbReference type="ARBA" id="ARBA00004123"/>
    </source>
</evidence>
<keyword evidence="6" id="KW-0539">Nucleus</keyword>
<feature type="region of interest" description="Disordered" evidence="7">
    <location>
        <begin position="145"/>
        <end position="193"/>
    </location>
</feature>
<keyword evidence="5" id="KW-0804">Transcription</keyword>
<feature type="compositionally biased region" description="Basic and acidic residues" evidence="7">
    <location>
        <begin position="313"/>
        <end position="324"/>
    </location>
</feature>
<protein>
    <recommendedName>
        <fullName evidence="3">Transcription initiation factor TFIID subunit 8</fullName>
    </recommendedName>
</protein>
<dbReference type="Gene3D" id="1.10.20.10">
    <property type="entry name" value="Histone, subunit A"/>
    <property type="match status" value="1"/>
</dbReference>
<evidence type="ECO:0000256" key="2">
    <source>
        <dbReference type="ARBA" id="ARBA00008767"/>
    </source>
</evidence>
<dbReference type="GO" id="GO:0046982">
    <property type="term" value="F:protein heterodimerization activity"/>
    <property type="evidence" value="ECO:0007669"/>
    <property type="project" value="InterPro"/>
</dbReference>
<feature type="compositionally biased region" description="Pro residues" evidence="7">
    <location>
        <begin position="165"/>
        <end position="176"/>
    </location>
</feature>
<dbReference type="AlphaFoldDB" id="A0A6G1KKX2"/>
<evidence type="ECO:0000259" key="8">
    <source>
        <dbReference type="Pfam" id="PF07524"/>
    </source>
</evidence>
<dbReference type="OrthoDB" id="2193813at2759"/>
<evidence type="ECO:0000256" key="6">
    <source>
        <dbReference type="ARBA" id="ARBA00023242"/>
    </source>
</evidence>
<dbReference type="PANTHER" id="PTHR46469:SF1">
    <property type="entry name" value="TRANSCRIPTION INITIATION FACTOR TFIID SUBUNIT 8"/>
    <property type="match status" value="1"/>
</dbReference>
<keyword evidence="4" id="KW-0805">Transcription regulation</keyword>
<dbReference type="EMBL" id="MU005765">
    <property type="protein sequence ID" value="KAF2713041.1"/>
    <property type="molecule type" value="Genomic_DNA"/>
</dbReference>
<dbReference type="InterPro" id="IPR019473">
    <property type="entry name" value="TFIID_su8_C"/>
</dbReference>
<dbReference type="CDD" id="cd08049">
    <property type="entry name" value="TAF8"/>
    <property type="match status" value="1"/>
</dbReference>
<sequence>MPGLIAYSSPASVGAIAGMKRAHAEEAAPSYGEPHHKKRRVLHQLHHTQPTEHIIEHTSGEFDTDSESKDFFEQQLRRAIAVQCKSIGFDSARPEVLEMFRGMVDSYMRNFLSQVKKSMSSARRTETVPTDWIYALTSSGITGSSQLEHHLDSGEIPPSLLQPNFAPPEPAEPPPADLEGLLGPGLSGKADKESKKYIPAHFPPFPSKHTWKATPVFTERENDPRKIREKATEEGILAEQSLRKLMAEQKKGLQNMKVGKRKRSKKMIQSDRLWEEAMKEVQNDEDARAEALIAQSDDEDNWNNDSGARQKNKPKETGERERDLEEVHVNYDEKFWRKSARRS</sequence>
<evidence type="ECO:0000256" key="7">
    <source>
        <dbReference type="SAM" id="MobiDB-lite"/>
    </source>
</evidence>
<dbReference type="GO" id="GO:0006367">
    <property type="term" value="P:transcription initiation at RNA polymerase II promoter"/>
    <property type="evidence" value="ECO:0007669"/>
    <property type="project" value="TreeGrafter"/>
</dbReference>
<dbReference type="GO" id="GO:0005669">
    <property type="term" value="C:transcription factor TFIID complex"/>
    <property type="evidence" value="ECO:0007669"/>
    <property type="project" value="InterPro"/>
</dbReference>
<comment type="subcellular location">
    <subcellularLocation>
        <location evidence="1">Nucleus</location>
    </subcellularLocation>
</comment>
<feature type="region of interest" description="Disordered" evidence="7">
    <location>
        <begin position="209"/>
        <end position="235"/>
    </location>
</feature>
<dbReference type="Pfam" id="PF07524">
    <property type="entry name" value="Bromo_TP"/>
    <property type="match status" value="1"/>
</dbReference>
<evidence type="ECO:0000256" key="4">
    <source>
        <dbReference type="ARBA" id="ARBA00023015"/>
    </source>
</evidence>
<feature type="domain" description="Bromodomain associated" evidence="8">
    <location>
        <begin position="72"/>
        <end position="141"/>
    </location>
</feature>
<dbReference type="Pfam" id="PF10406">
    <property type="entry name" value="TAF8_C"/>
    <property type="match status" value="1"/>
</dbReference>
<dbReference type="InterPro" id="IPR037818">
    <property type="entry name" value="TAF8"/>
</dbReference>